<name>A0A3A4NHE1_9STRE</name>
<protein>
    <recommendedName>
        <fullName evidence="1">Beta-ketoacyl synthase-like N-terminal domain-containing protein</fullName>
    </recommendedName>
</protein>
<evidence type="ECO:0000259" key="1">
    <source>
        <dbReference type="Pfam" id="PF00109"/>
    </source>
</evidence>
<feature type="domain" description="Beta-ketoacyl synthase-like N-terminal" evidence="1">
    <location>
        <begin position="62"/>
        <end position="171"/>
    </location>
</feature>
<sequence>MRVRVLKTFRLSDIVGHKTEIVMLDDKQIKFNLLNEVSIQDFTSQKGLRRLPKATQNAIIAGLKTTDILDSEDKENLGIFVGTSLSYVEHALQFVSEAYESSPRLVSPLMFPNTVLNSISGWVSIVLGSRELNTTINIGNSSGISALKTAYEYVELGIVKYALVVVTEEITKSIVESDLTSSSEYTEETIGILIGDNEEGYEIESSYSRYIKRRNFEDSFSKLVEENPNYQIYGFLENHESKNKCNVIMSKEANRLSCNSLNILYDLLEQNIQKFIIVEESKSSIYSYLKIKRSGHE</sequence>
<accession>A0A3A4NHE1</accession>
<dbReference type="AlphaFoldDB" id="A0A3A4NHE1"/>
<evidence type="ECO:0000313" key="2">
    <source>
        <dbReference type="EMBL" id="RJP14504.1"/>
    </source>
</evidence>
<evidence type="ECO:0000313" key="3">
    <source>
        <dbReference type="Proteomes" id="UP000265600"/>
    </source>
</evidence>
<dbReference type="Pfam" id="PF00109">
    <property type="entry name" value="ketoacyl-synt"/>
    <property type="match status" value="1"/>
</dbReference>
<dbReference type="RefSeq" id="WP_050114667.1">
    <property type="nucleotide sequence ID" value="NZ_JACSZA010000004.1"/>
</dbReference>
<dbReference type="EMBL" id="PTTJ01000064">
    <property type="protein sequence ID" value="RJP14504.1"/>
    <property type="molecule type" value="Genomic_DNA"/>
</dbReference>
<gene>
    <name evidence="2" type="ORF">C5O69_03215</name>
</gene>
<comment type="caution">
    <text evidence="2">The sequence shown here is derived from an EMBL/GenBank/DDBJ whole genome shotgun (WGS) entry which is preliminary data.</text>
</comment>
<proteinExistence type="predicted"/>
<dbReference type="InterPro" id="IPR014030">
    <property type="entry name" value="Ketoacyl_synth_N"/>
</dbReference>
<dbReference type="Gene3D" id="3.40.47.10">
    <property type="match status" value="1"/>
</dbReference>
<dbReference type="GO" id="GO:0016746">
    <property type="term" value="F:acyltransferase activity"/>
    <property type="evidence" value="ECO:0007669"/>
    <property type="project" value="InterPro"/>
</dbReference>
<dbReference type="InterPro" id="IPR016039">
    <property type="entry name" value="Thiolase-like"/>
</dbReference>
<reference evidence="3" key="1">
    <citation type="submission" date="2018-02" db="EMBL/GenBank/DDBJ databases">
        <authorList>
            <person name="Handem S."/>
        </authorList>
    </citation>
    <scope>NUCLEOTIDE SEQUENCE [LARGE SCALE GENOMIC DNA]</scope>
    <source>
        <strain evidence="3">Spain3473</strain>
    </source>
</reference>
<dbReference type="Proteomes" id="UP000265600">
    <property type="component" value="Unassembled WGS sequence"/>
</dbReference>
<organism evidence="2 3">
    <name type="scientific">Streptococcus pseudopneumoniae</name>
    <dbReference type="NCBI Taxonomy" id="257758"/>
    <lineage>
        <taxon>Bacteria</taxon>
        <taxon>Bacillati</taxon>
        <taxon>Bacillota</taxon>
        <taxon>Bacilli</taxon>
        <taxon>Lactobacillales</taxon>
        <taxon>Streptococcaceae</taxon>
        <taxon>Streptococcus</taxon>
    </lineage>
</organism>
<dbReference type="SUPFAM" id="SSF53901">
    <property type="entry name" value="Thiolase-like"/>
    <property type="match status" value="1"/>
</dbReference>